<evidence type="ECO:0008006" key="3">
    <source>
        <dbReference type="Google" id="ProtNLM"/>
    </source>
</evidence>
<sequence length="190" mass="21277">MTDAEILYEDEALTSIKDYLERTRLKRPTLYSRMNALGIEPVKIGRNSFLTEDQIKELERLHEHLGRGRSVADFGIDDVIDTPTSSTQLTKKMSAALASSRSMEGLMLLAEAFADATRPDVGQVLLNRLRLLEEAAQNEWVFSTGELAELLGVSGSSLTKHQAFRRHGFNFVRTQSQGRSVQWCVSKTTS</sequence>
<proteinExistence type="predicted"/>
<keyword evidence="2" id="KW-1185">Reference proteome</keyword>
<dbReference type="EMBL" id="JAKKUT010000006">
    <property type="protein sequence ID" value="MDG2992018.1"/>
    <property type="molecule type" value="Genomic_DNA"/>
</dbReference>
<reference evidence="1" key="1">
    <citation type="journal article" date="2022" name="Genome Biol. Evol.">
        <title>A New Gene Family Diagnostic for Intracellular Biomineralization of Amorphous Ca Carbonates by Cyanobacteria.</title>
        <authorList>
            <person name="Benzerara K."/>
            <person name="Duprat E."/>
            <person name="Bitard-Feildel T."/>
            <person name="Caumes G."/>
            <person name="Cassier-Chauvat C."/>
            <person name="Chauvat F."/>
            <person name="Dezi M."/>
            <person name="Diop S.I."/>
            <person name="Gaschignard G."/>
            <person name="Gorgen S."/>
            <person name="Gugger M."/>
            <person name="Lopez-Garcia P."/>
            <person name="Millet M."/>
            <person name="Skouri-Panet F."/>
            <person name="Moreira D."/>
            <person name="Callebaut I."/>
        </authorList>
    </citation>
    <scope>NUCLEOTIDE SEQUENCE</scope>
    <source>
        <strain evidence="1">G9</strain>
    </source>
</reference>
<protein>
    <recommendedName>
        <fullName evidence="3">Transcriptional regulator</fullName>
    </recommendedName>
</protein>
<evidence type="ECO:0000313" key="2">
    <source>
        <dbReference type="Proteomes" id="UP001154265"/>
    </source>
</evidence>
<name>A0ABT6F2F1_9SYNE</name>
<gene>
    <name evidence="1" type="ORF">L3556_13920</name>
</gene>
<dbReference type="Proteomes" id="UP001154265">
    <property type="component" value="Unassembled WGS sequence"/>
</dbReference>
<comment type="caution">
    <text evidence="1">The sequence shown here is derived from an EMBL/GenBank/DDBJ whole genome shotgun (WGS) entry which is preliminary data.</text>
</comment>
<evidence type="ECO:0000313" key="1">
    <source>
        <dbReference type="EMBL" id="MDG2992018.1"/>
    </source>
</evidence>
<reference evidence="1" key="2">
    <citation type="submission" date="2022-01" db="EMBL/GenBank/DDBJ databases">
        <authorList>
            <person name="Zivanovic Y."/>
            <person name="Moreira D."/>
            <person name="Lopez-Garcia P."/>
        </authorList>
    </citation>
    <scope>NUCLEOTIDE SEQUENCE</scope>
    <source>
        <strain evidence="1">G9</strain>
    </source>
</reference>
<accession>A0ABT6F2F1</accession>
<organism evidence="1 2">
    <name type="scientific">Candidatus Synechococcus calcipolaris G9</name>
    <dbReference type="NCBI Taxonomy" id="1497997"/>
    <lineage>
        <taxon>Bacteria</taxon>
        <taxon>Bacillati</taxon>
        <taxon>Cyanobacteriota</taxon>
        <taxon>Cyanophyceae</taxon>
        <taxon>Synechococcales</taxon>
        <taxon>Synechococcaceae</taxon>
        <taxon>Synechococcus</taxon>
    </lineage>
</organism>
<dbReference type="RefSeq" id="WP_277867942.1">
    <property type="nucleotide sequence ID" value="NZ_JAKKUT010000006.1"/>
</dbReference>